<evidence type="ECO:0000256" key="4">
    <source>
        <dbReference type="PIRNR" id="PIRNR037235"/>
    </source>
</evidence>
<feature type="compositionally biased region" description="Polar residues" evidence="5">
    <location>
        <begin position="1514"/>
        <end position="1527"/>
    </location>
</feature>
<feature type="compositionally biased region" description="Polar residues" evidence="5">
    <location>
        <begin position="845"/>
        <end position="859"/>
    </location>
</feature>
<gene>
    <name evidence="9" type="ORF">OGAPHI_004382</name>
</gene>
<evidence type="ECO:0000259" key="8">
    <source>
        <dbReference type="Pfam" id="PF25037"/>
    </source>
</evidence>
<evidence type="ECO:0000313" key="9">
    <source>
        <dbReference type="EMBL" id="KAH3666193.1"/>
    </source>
</evidence>
<dbReference type="GO" id="GO:0007005">
    <property type="term" value="P:mitochondrion organization"/>
    <property type="evidence" value="ECO:0007669"/>
    <property type="project" value="TreeGrafter"/>
</dbReference>
<keyword evidence="4" id="KW-0333">Golgi apparatus</keyword>
<dbReference type="GO" id="GO:0045324">
    <property type="term" value="P:late endosome to vacuole transport"/>
    <property type="evidence" value="ECO:0007669"/>
    <property type="project" value="UniProtKB-UniRule"/>
</dbReference>
<sequence length="3139" mass="355212">MLESLVANILNRALGAYVENFDPKQLNIGIWSGDVKLKNLKLKKESLEKFELPVDVRFGHIGELTLQIPWSNLKSKPVKVLIDDVFLLASPRILTEFDAEEEKTRELRIKKEKLEALELVSKNTPYTEDEQAKNESFTESLVTKIVDNLQVTIKNIHFRYEDDHTFTENPYTLGFTLTELSAVSADENWIPGFNDGVTKLARKLLTLGSLSVYWDTENASTELTDHEELIDFFKTIIERNSQFNNDAQYILKPVSGFGHLTVNKQGATESSPHYAGKFFFDEFGLDLDSHQYRDALWTASHLSWYLRTQKFRKIRPRGTVEDDPKKWLQYAFNCVYTEIHEKNYKWTWEYFKKRRDQRKSYIGLWKQHLGEKMTPASQTELNELENELGYEDIKFYRSLARMEYRKENETASIIQPVAQKAQQGWFSWWGGGATEQSDQDSELTMSDEQRKEFYEAIEFDEKKKAADSIDIPRERVIMAISCNLKKGSFAIRNAKGQPNMAEIVFEGCDADFFQRKDSFFAGFKLNEFRVEDGSDNTLYKHIVSVKPLKSSVEDSGILSQDSMQEPFFQVSFENNPLDESADSALLAKMNSMTIFHNPKFIESIARFFTPPKIHLDTIGMLMNAAESTIQDFTKQTRIGLQYAFEEHKTINCKMDLQAPLIIVPVNPGSWSSPVAVLDAGHISIVSDLVSKDQINQIKAENKDNYTAEDWERMNSYLYDKFDLMLQDAQILIGSNIKSTIEQLHQTGDRPALILEEFSMKFLVELSIIPSYYNLPRIRVGGDVPQFRAMLSDYQYKVFMELIEVAIPNFNFEDEIADEGATDRFKSLITEQTLAGSIEELDGDTKTPNSESSSISTKVQPSLEMANKQHQIEFNFNMDLIYLSLNRCSNSETLESDRLVDLIGEKLRLKFFKTALDMHVHVLLEDLAIEDFIERSESAEFKSLVSSKLNKDAADKENLFEVHYSRTQRLVPFKGENIEVYDQKVDLDIADFKVVVTRKSLLTLLNFVLNTFTDPEAPETSADKLRHNNENEVATAPQHIDVQITLQSIILVLNDDGIKLATMTLQHADIQCFLLPEKMKVSAKIGGLSLFDEVNEGASKDSPLRQLITIRGDELAEFYYETFDAATNKEAYNTKITLKTGSVVVMFVEEPFTKIFTYLNQFQKMKYIYDRARETALSQANNIEDANLMKFDVLVRAPIFVFPKIVDPENDVYDDITANLGEIYAVNEFEKKDGSMLNLISTGLRNTKLTSSFSVNGKTQNLEIIDGLDVGFDINYCENLKLSRPTMIVTGGVTGKEMKLTEVQAKYLLQIFNQVPRVFSGGVNQSIEEIETDATKTSGNLLGSKPEPAVTTVETKPIEEVAPDKISFDVDFNIPLLALTIYNRTLDAPTLAGKSLSRFSLNDIGIKFEMKHNGNFKSDLHIRSFVIEDVRENKDNKFTNIIPPISPTDYQFMASVKSEVRDEKKVVDVNLAIDNPKVILALDYLFSLKEFMDYAVSTKEESHPDLQELEELSEDGSSVPEQVATTRQNETKPEESDMILQYSVNIVDPSVIVLANPQNEDSEAIVFKISQFIVTSQNILNVNAIGVGMFLCKMDAYETSRLRIVDDFSASFNLDSRGCTPTQFLSSIQMNIDPLLMRISLRDIRLALEIINKASAMYAKIQETAKVDEEASAAPGTKYVTFPDELGKKLSKYAPSILSSVSRSTHQTEIPSEEPLVIIKGEKMNANIAGLRLVVIGDVHELPVLDMEVKPFELVAKNWSTDLEADTTIKSLVNIFNYSTSSWEPLLEPWSFSAHVSKVTEPSPSFTVDIASRESAELTVTSRSIALLSNISSLITEEADFKPRGEDAPYRIINETGYDLQIWIDDGNPSLKDRQQLTLLKNGDTVPWSFEDWRKVRETLHVDTESNFIGVEIVGSSYSWVRRISLRTEGEEVFMLNPKLDAGYHNRLACEVVLEEDKVKKVYLKSTVTIQNFTQSAIHIGTIDSKTEGSVNNEIVIAAGGRQAYPLDYVYQGKLAVRPEVHDQSFGWSTAKVIGKNSHFGFDWREIMQNDMVLECPQQDDGVAKKYFFRAHATYNEKEALTQIYPHMTINVTPPLEIENLLPFDINWKVFQKGFKTWTGGLKKGATKSIHVVDMNAILMLHIRPLHSKYNESEAGFINIPNDSRIPLSRRLTLKSEDGQRLHLGLHYVNNERSGLKILIYAPYLVLNRTGKDISLSDRYNKMICEAHSPDNPEPTVPGLFSFDYDSSGDQRFMGGNLEENRAVLRIGDSQPSPNISIDKIGQSFEVKVPLKNRELENNVGIHITEGEGIYSLTKVISMIPRYVIRNNLDSAIQVSKVGASGVIHVEPGKFSPLYEMPRIDSKQLQIGFSGSKSTWSAPFGINDIGEIYVRVQKLNTNAHKLVRAVISTESAAIFIDILDAKDLWPYSIRNFSDYEFFIYQSDPNIDEEGRKVSQTPFKPIFYRIPPKSAMPYAWDFPAAKYKELVLKSGSRERFVHLAEIGTLMPMKIGKGPDNTTRIVDLNVVADGTIQSLIISNYDAKTSLYQLKYNGSSQTNVGSTANADKFETIEKDENYYTKVLVRFEGLGVSLINMKHQELCYTTIRGMELRYNESDIYQNLSLKLKWIQVDNQLYPSIYPIIVYPTVVPKSSTEMSNHPAFSMSISRLKDETHGVNYIKYATMLLQEMSIEVDEDFLFALLDFSKFPGASWNKSVRNVLWDENLQIPEPPTVRSGNDLYFEVLHLQPLQFNLSFVRTERINAQDTAEAQNALAVMLNILTMAIGNINDAPVRLGSLFLENIRTPLPYLIQNISEHYQQAFLYQLYKVLGSADVLGNPVGLFNNISSGVMDIFYEPYQGFIMTDRPQELGIGLAKGGLSFVKKSVYGFSDSFARFTGSMAKGMTAATMDKNFQERRRLMRQRNKPKHPIYGFTSGATSLVEGISSGISGIATAPIEGANQEGTAGFFKGLGKGLIGLPTKTATGLFDFANNISEGIRNTATAFDGEGLDKVRLPRFINYDGSLKPYQERESQGQFWLKSCEGGKYFDDKYLAHVILPGQEHCVIVSMKRIIIVSIVKMSVEWEILYDQIGSIRLENSGIRIKQKRSMGVERFIPIPDPADKKFLYSKIAVAVEDFNKSCIVAL</sequence>
<organism evidence="9 10">
    <name type="scientific">Ogataea philodendri</name>
    <dbReference type="NCBI Taxonomy" id="1378263"/>
    <lineage>
        <taxon>Eukaryota</taxon>
        <taxon>Fungi</taxon>
        <taxon>Dikarya</taxon>
        <taxon>Ascomycota</taxon>
        <taxon>Saccharomycotina</taxon>
        <taxon>Pichiomycetes</taxon>
        <taxon>Pichiales</taxon>
        <taxon>Pichiaceae</taxon>
        <taxon>Ogataea</taxon>
    </lineage>
</organism>
<evidence type="ECO:0000259" key="6">
    <source>
        <dbReference type="Pfam" id="PF12624"/>
    </source>
</evidence>
<keyword evidence="3 4" id="KW-0445">Lipid transport</keyword>
<protein>
    <recommendedName>
        <fullName evidence="4">Vacuolar protein sorting-associated protein</fullName>
    </recommendedName>
</protein>
<dbReference type="Pfam" id="PF12624">
    <property type="entry name" value="VPS13_N"/>
    <property type="match status" value="1"/>
</dbReference>
<feature type="domain" description="Intermembrane lipid transfer protein VPS13-like C-terminal" evidence="8">
    <location>
        <begin position="3007"/>
        <end position="3113"/>
    </location>
</feature>
<feature type="domain" description="Chorein N-terminal" evidence="6">
    <location>
        <begin position="1"/>
        <end position="1562"/>
    </location>
</feature>
<evidence type="ECO:0000256" key="1">
    <source>
        <dbReference type="ARBA" id="ARBA00006545"/>
    </source>
</evidence>
<evidence type="ECO:0000256" key="5">
    <source>
        <dbReference type="SAM" id="MobiDB-lite"/>
    </source>
</evidence>
<dbReference type="InterPro" id="IPR026847">
    <property type="entry name" value="VPS13"/>
</dbReference>
<comment type="caution">
    <text evidence="9">The sequence shown here is derived from an EMBL/GenBank/DDBJ whole genome shotgun (WGS) entry which is preliminary data.</text>
</comment>
<dbReference type="Proteomes" id="UP000769157">
    <property type="component" value="Unassembled WGS sequence"/>
</dbReference>
<dbReference type="InterPro" id="IPR017148">
    <property type="entry name" value="VPS13_fungi"/>
</dbReference>
<evidence type="ECO:0000313" key="10">
    <source>
        <dbReference type="Proteomes" id="UP000769157"/>
    </source>
</evidence>
<dbReference type="RefSeq" id="XP_046061397.1">
    <property type="nucleotide sequence ID" value="XM_046205454.1"/>
</dbReference>
<keyword evidence="2 4" id="KW-0813">Transport</keyword>
<dbReference type="Pfam" id="PF25037">
    <property type="entry name" value="VPS13_C"/>
    <property type="match status" value="1"/>
</dbReference>
<dbReference type="PANTHER" id="PTHR16166">
    <property type="entry name" value="VACUOLAR PROTEIN SORTING-ASSOCIATED PROTEIN VPS13"/>
    <property type="match status" value="1"/>
</dbReference>
<dbReference type="PANTHER" id="PTHR16166:SF93">
    <property type="entry name" value="INTERMEMBRANE LIPID TRANSFER PROTEIN VPS13"/>
    <property type="match status" value="1"/>
</dbReference>
<reference evidence="9" key="2">
    <citation type="submission" date="2021-01" db="EMBL/GenBank/DDBJ databases">
        <authorList>
            <person name="Schikora-Tamarit M.A."/>
        </authorList>
    </citation>
    <scope>NUCLEOTIDE SEQUENCE</scope>
    <source>
        <strain evidence="9">CBS6075</strain>
    </source>
</reference>
<keyword evidence="10" id="KW-1185">Reference proteome</keyword>
<dbReference type="GO" id="GO:0005794">
    <property type="term" value="C:Golgi apparatus"/>
    <property type="evidence" value="ECO:0007669"/>
    <property type="project" value="UniProtKB-UniRule"/>
</dbReference>
<dbReference type="EMBL" id="JAEUBE010000295">
    <property type="protein sequence ID" value="KAH3666193.1"/>
    <property type="molecule type" value="Genomic_DNA"/>
</dbReference>
<dbReference type="OrthoDB" id="428159at2759"/>
<dbReference type="InterPro" id="IPR056748">
    <property type="entry name" value="VPS13-like_C"/>
</dbReference>
<proteinExistence type="inferred from homology"/>
<feature type="region of interest" description="Disordered" evidence="5">
    <location>
        <begin position="1502"/>
        <end position="1533"/>
    </location>
</feature>
<dbReference type="GeneID" id="70236347"/>
<evidence type="ECO:0000256" key="3">
    <source>
        <dbReference type="ARBA" id="ARBA00023055"/>
    </source>
</evidence>
<reference evidence="9" key="1">
    <citation type="journal article" date="2021" name="Open Biol.">
        <title>Shared evolutionary footprints suggest mitochondrial oxidative damage underlies multiple complex I losses in fungi.</title>
        <authorList>
            <person name="Schikora-Tamarit M.A."/>
            <person name="Marcet-Houben M."/>
            <person name="Nosek J."/>
            <person name="Gabaldon T."/>
        </authorList>
    </citation>
    <scope>NUCLEOTIDE SEQUENCE</scope>
    <source>
        <strain evidence="9">CBS6075</strain>
    </source>
</reference>
<feature type="domain" description="Vacuolar protein sorting-associated protein 13 VPS13 adaptor binding" evidence="7">
    <location>
        <begin position="1891"/>
        <end position="2480"/>
    </location>
</feature>
<comment type="similarity">
    <text evidence="1 4">Belongs to the VPS13 family.</text>
</comment>
<dbReference type="GO" id="GO:0006869">
    <property type="term" value="P:lipid transport"/>
    <property type="evidence" value="ECO:0007669"/>
    <property type="project" value="UniProtKB-KW"/>
</dbReference>
<comment type="function">
    <text evidence="4">Mediates the transfer of lipids between membranes at organelle contact sites. May play a role in mitochondrial lipid homeostasis.</text>
</comment>
<name>A0A9P8P630_9ASCO</name>
<dbReference type="GO" id="GO:0006623">
    <property type="term" value="P:protein targeting to vacuole"/>
    <property type="evidence" value="ECO:0007669"/>
    <property type="project" value="TreeGrafter"/>
</dbReference>
<dbReference type="PIRSF" id="PIRSF037235">
    <property type="entry name" value="VPS13_fungi"/>
    <property type="match status" value="1"/>
</dbReference>
<dbReference type="Pfam" id="PF25036">
    <property type="entry name" value="VPS13_VAB"/>
    <property type="match status" value="1"/>
</dbReference>
<evidence type="ECO:0000259" key="7">
    <source>
        <dbReference type="Pfam" id="PF25036"/>
    </source>
</evidence>
<dbReference type="InterPro" id="IPR026854">
    <property type="entry name" value="VPS13_N"/>
</dbReference>
<feature type="region of interest" description="Disordered" evidence="5">
    <location>
        <begin position="838"/>
        <end position="859"/>
    </location>
</feature>
<accession>A0A9P8P630</accession>
<dbReference type="GO" id="GO:0045053">
    <property type="term" value="P:protein retention in Golgi apparatus"/>
    <property type="evidence" value="ECO:0007669"/>
    <property type="project" value="UniProtKB-UniRule"/>
</dbReference>
<evidence type="ECO:0000256" key="2">
    <source>
        <dbReference type="ARBA" id="ARBA00022448"/>
    </source>
</evidence>
<dbReference type="InterPro" id="IPR009543">
    <property type="entry name" value="VPS13_VAB"/>
</dbReference>